<dbReference type="FunFam" id="3.40.50.300:FF:000668">
    <property type="entry name" value="Chromosomal replication initiator protein DnaA"/>
    <property type="match status" value="1"/>
</dbReference>
<dbReference type="SUPFAM" id="SSF48295">
    <property type="entry name" value="TrpR-like"/>
    <property type="match status" value="1"/>
</dbReference>
<dbReference type="HAMAP" id="MF_00377">
    <property type="entry name" value="DnaA_bact"/>
    <property type="match status" value="1"/>
</dbReference>
<dbReference type="NCBIfam" id="TIGR00362">
    <property type="entry name" value="DnaA"/>
    <property type="match status" value="1"/>
</dbReference>
<name>A0A7W9SEZ9_9FIRM</name>
<feature type="region of interest" description="Domain IV, binds dsDNA" evidence="8">
    <location>
        <begin position="333"/>
        <end position="453"/>
    </location>
</feature>
<dbReference type="Pfam" id="PF00308">
    <property type="entry name" value="Bac_DnaA"/>
    <property type="match status" value="1"/>
</dbReference>
<dbReference type="GO" id="GO:0005737">
    <property type="term" value="C:cytoplasm"/>
    <property type="evidence" value="ECO:0007669"/>
    <property type="project" value="UniProtKB-SubCell"/>
</dbReference>
<dbReference type="CDD" id="cd00009">
    <property type="entry name" value="AAA"/>
    <property type="match status" value="1"/>
</dbReference>
<dbReference type="GO" id="GO:0003688">
    <property type="term" value="F:DNA replication origin binding"/>
    <property type="evidence" value="ECO:0007669"/>
    <property type="project" value="UniProtKB-UniRule"/>
</dbReference>
<evidence type="ECO:0000256" key="11">
    <source>
        <dbReference type="RuleBase" id="RU004227"/>
    </source>
</evidence>
<evidence type="ECO:0000259" key="13">
    <source>
        <dbReference type="SMART" id="SM00760"/>
    </source>
</evidence>
<dbReference type="EMBL" id="JACHHH010000004">
    <property type="protein sequence ID" value="MBB6040943.1"/>
    <property type="molecule type" value="Genomic_DNA"/>
</dbReference>
<evidence type="ECO:0000256" key="5">
    <source>
        <dbReference type="ARBA" id="ARBA00022840"/>
    </source>
</evidence>
<feature type="binding site" evidence="8">
    <location>
        <position position="157"/>
    </location>
    <ligand>
        <name>ATP</name>
        <dbReference type="ChEBI" id="CHEBI:30616"/>
    </ligand>
</feature>
<dbReference type="CDD" id="cd06571">
    <property type="entry name" value="Bac_DnaA_C"/>
    <property type="match status" value="1"/>
</dbReference>
<dbReference type="SUPFAM" id="SSF52540">
    <property type="entry name" value="P-loop containing nucleoside triphosphate hydrolases"/>
    <property type="match status" value="1"/>
</dbReference>
<dbReference type="SMART" id="SM00760">
    <property type="entry name" value="Bac_DnaA_C"/>
    <property type="match status" value="1"/>
</dbReference>
<evidence type="ECO:0000256" key="9">
    <source>
        <dbReference type="NCBIfam" id="TIGR00362"/>
    </source>
</evidence>
<reference evidence="14 15" key="1">
    <citation type="submission" date="2020-08" db="EMBL/GenBank/DDBJ databases">
        <title>Genomic Encyclopedia of Type Strains, Phase IV (KMG-IV): sequencing the most valuable type-strain genomes for metagenomic binning, comparative biology and taxonomic classification.</title>
        <authorList>
            <person name="Goeker M."/>
        </authorList>
    </citation>
    <scope>NUCLEOTIDE SEQUENCE [LARGE SCALE GENOMIC DNA]</scope>
    <source>
        <strain evidence="14 15">DSM 17245</strain>
    </source>
</reference>
<dbReference type="Gene3D" id="1.10.8.60">
    <property type="match status" value="1"/>
</dbReference>
<keyword evidence="3 8" id="KW-0235">DNA replication</keyword>
<dbReference type="GeneID" id="85014468"/>
<dbReference type="Gene3D" id="3.30.300.180">
    <property type="match status" value="1"/>
</dbReference>
<organism evidence="14 15">
    <name type="scientific">Oribacterium sinus</name>
    <dbReference type="NCBI Taxonomy" id="237576"/>
    <lineage>
        <taxon>Bacteria</taxon>
        <taxon>Bacillati</taxon>
        <taxon>Bacillota</taxon>
        <taxon>Clostridia</taxon>
        <taxon>Lachnospirales</taxon>
        <taxon>Lachnospiraceae</taxon>
        <taxon>Oribacterium</taxon>
    </lineage>
</organism>
<dbReference type="PRINTS" id="PR00051">
    <property type="entry name" value="DNAA"/>
</dbReference>
<gene>
    <name evidence="8" type="primary">dnaA</name>
    <name evidence="14" type="ORF">HNQ46_000915</name>
</gene>
<comment type="subcellular location">
    <subcellularLocation>
        <location evidence="8">Cytoplasm</location>
    </subcellularLocation>
</comment>
<evidence type="ECO:0000256" key="1">
    <source>
        <dbReference type="ARBA" id="ARBA00006583"/>
    </source>
</evidence>
<dbReference type="InterPro" id="IPR013317">
    <property type="entry name" value="DnaA_dom"/>
</dbReference>
<dbReference type="Pfam" id="PF08299">
    <property type="entry name" value="Bac_DnaA_C"/>
    <property type="match status" value="1"/>
</dbReference>
<feature type="binding site" evidence="8">
    <location>
        <position position="161"/>
    </location>
    <ligand>
        <name>ATP</name>
        <dbReference type="ChEBI" id="CHEBI:30616"/>
    </ligand>
</feature>
<dbReference type="PANTHER" id="PTHR30050">
    <property type="entry name" value="CHROMOSOMAL REPLICATION INITIATOR PROTEIN DNAA"/>
    <property type="match status" value="1"/>
</dbReference>
<dbReference type="GO" id="GO:0006270">
    <property type="term" value="P:DNA replication initiation"/>
    <property type="evidence" value="ECO:0007669"/>
    <property type="project" value="UniProtKB-UniRule"/>
</dbReference>
<dbReference type="InterPro" id="IPR013159">
    <property type="entry name" value="DnaA_C"/>
</dbReference>
<proteinExistence type="inferred from homology"/>
<comment type="subunit">
    <text evidence="8">Oligomerizes as a right-handed, spiral filament on DNA at oriC.</text>
</comment>
<keyword evidence="7 8" id="KW-0238">DNA-binding</keyword>
<dbReference type="InterPro" id="IPR001957">
    <property type="entry name" value="Chromosome_initiator_DnaA"/>
</dbReference>
<feature type="domain" description="AAA+ ATPase" evidence="12">
    <location>
        <begin position="146"/>
        <end position="283"/>
    </location>
</feature>
<dbReference type="GO" id="GO:0005524">
    <property type="term" value="F:ATP binding"/>
    <property type="evidence" value="ECO:0007669"/>
    <property type="project" value="UniProtKB-UniRule"/>
</dbReference>
<evidence type="ECO:0000256" key="4">
    <source>
        <dbReference type="ARBA" id="ARBA00022741"/>
    </source>
</evidence>
<evidence type="ECO:0000256" key="3">
    <source>
        <dbReference type="ARBA" id="ARBA00022705"/>
    </source>
</evidence>
<feature type="binding site" evidence="8">
    <location>
        <position position="159"/>
    </location>
    <ligand>
        <name>ATP</name>
        <dbReference type="ChEBI" id="CHEBI:30616"/>
    </ligand>
</feature>
<keyword evidence="4 8" id="KW-0547">Nucleotide-binding</keyword>
<keyword evidence="6 8" id="KW-0446">Lipid-binding</keyword>
<dbReference type="GO" id="GO:0006275">
    <property type="term" value="P:regulation of DNA replication"/>
    <property type="evidence" value="ECO:0007669"/>
    <property type="project" value="UniProtKB-UniRule"/>
</dbReference>
<dbReference type="AlphaFoldDB" id="A0A7W9SEZ9"/>
<feature type="binding site" evidence="8">
    <location>
        <position position="160"/>
    </location>
    <ligand>
        <name>ATP</name>
        <dbReference type="ChEBI" id="CHEBI:30616"/>
    </ligand>
</feature>
<dbReference type="Gene3D" id="3.40.50.300">
    <property type="entry name" value="P-loop containing nucleotide triphosphate hydrolases"/>
    <property type="match status" value="1"/>
</dbReference>
<evidence type="ECO:0000256" key="10">
    <source>
        <dbReference type="RuleBase" id="RU000577"/>
    </source>
</evidence>
<evidence type="ECO:0000313" key="14">
    <source>
        <dbReference type="EMBL" id="MBB6040943.1"/>
    </source>
</evidence>
<dbReference type="InterPro" id="IPR003593">
    <property type="entry name" value="AAA+_ATPase"/>
</dbReference>
<evidence type="ECO:0000259" key="12">
    <source>
        <dbReference type="SMART" id="SM00382"/>
    </source>
</evidence>
<dbReference type="SMART" id="SM00382">
    <property type="entry name" value="AAA"/>
    <property type="match status" value="1"/>
</dbReference>
<comment type="domain">
    <text evidence="8">Domain I is involved in oligomerization and binding regulators, domain II is flexibile and of varying length in different bacteria, domain III forms the AAA+ region, while domain IV binds dsDNA.</text>
</comment>
<comment type="caution">
    <text evidence="8">Lacks conserved residue(s) required for the propagation of feature annotation.</text>
</comment>
<feature type="region of interest" description="Domain I, interacts with DnaA modulators" evidence="8">
    <location>
        <begin position="1"/>
        <end position="101"/>
    </location>
</feature>
<keyword evidence="5 8" id="KW-0067">ATP-binding</keyword>
<accession>A0A7W9SEZ9</accession>
<dbReference type="FunFam" id="1.10.8.60:FF:000003">
    <property type="entry name" value="Chromosomal replication initiator protein DnaA"/>
    <property type="match status" value="1"/>
</dbReference>
<comment type="caution">
    <text evidence="14">The sequence shown here is derived from an EMBL/GenBank/DDBJ whole genome shotgun (WGS) entry which is preliminary data.</text>
</comment>
<dbReference type="InterPro" id="IPR038454">
    <property type="entry name" value="DnaA_N_sf"/>
</dbReference>
<comment type="function">
    <text evidence="8 10">Plays an essential role in the initiation and regulation of chromosomal replication. ATP-DnaA binds to the origin of replication (oriC) to initiate formation of the DNA replication initiation complex once per cell cycle. Binds the DnaA box (a 9 base pair repeat at the origin) and separates the double-stranded (ds)DNA. Forms a right-handed helical filament on oriC DNA; dsDNA binds to the exterior of the filament while single-stranded (ss)DNA is stabiized in the filament's interior. The ATP-DnaA-oriC complex binds and stabilizes one strand of the AT-rich DNA unwinding element (DUE), permitting loading of DNA polymerase. After initiation quickly degrades to an ADP-DnaA complex that is not apt for DNA replication. Binds acidic phospholipids.</text>
</comment>
<evidence type="ECO:0000256" key="2">
    <source>
        <dbReference type="ARBA" id="ARBA00022490"/>
    </source>
</evidence>
<dbReference type="GO" id="GO:0008289">
    <property type="term" value="F:lipid binding"/>
    <property type="evidence" value="ECO:0007669"/>
    <property type="project" value="UniProtKB-KW"/>
</dbReference>
<keyword evidence="2 8" id="KW-0963">Cytoplasm</keyword>
<dbReference type="GO" id="GO:0005886">
    <property type="term" value="C:plasma membrane"/>
    <property type="evidence" value="ECO:0007669"/>
    <property type="project" value="TreeGrafter"/>
</dbReference>
<evidence type="ECO:0000256" key="6">
    <source>
        <dbReference type="ARBA" id="ARBA00023121"/>
    </source>
</evidence>
<comment type="similarity">
    <text evidence="1 8 11">Belongs to the DnaA family.</text>
</comment>
<dbReference type="InterPro" id="IPR020591">
    <property type="entry name" value="Chromosome_initiator_DnaA-like"/>
</dbReference>
<dbReference type="InterPro" id="IPR027417">
    <property type="entry name" value="P-loop_NTPase"/>
</dbReference>
<feature type="domain" description="Chromosomal replication initiator DnaA C-terminal" evidence="13">
    <location>
        <begin position="361"/>
        <end position="430"/>
    </location>
</feature>
<dbReference type="PANTHER" id="PTHR30050:SF2">
    <property type="entry name" value="CHROMOSOMAL REPLICATION INITIATOR PROTEIN DNAA"/>
    <property type="match status" value="1"/>
</dbReference>
<dbReference type="Gene3D" id="1.10.1750.10">
    <property type="match status" value="1"/>
</dbReference>
<sequence>MAKDFNLIKEKWEEILLHTREINEMPDVAYNIWIAPLKLYDSIGDQLIILVEMKQFISMIRKRYAETLKISIMEITGIYTEILITDEEGLKELYPKKNQEEKPGLEEALKNANLNSRYTFDSFVVGSSNALAHAACVAAAEMPGEQYNPLYIYGGAGLGKTHLMQSVAHYILQQNKNAKIRYVTSETFINEFVDSIRNKNNISPAEFRRKYRELDVLLIDDIQFLIGKEGTQEEFFHTFNALYDNRKQIIIASDKPPKKIDNIEERLLSRFEVGLTVDIQLPDVETRMAILRKKEELEGYNIDNEVIKYIADNIKSNVRELEGALTKVVAKSRLIKQPVTLSLAEELLKDNITPAEKKELTPKWIIEVVAEHHGLSLSDLVSKRKNKEIVIPRQIAMYLCREMTSIPLNTVGELLGGRDHSTIIHGCDKISKELSTNEQLQSTIEVLRKKISP</sequence>
<evidence type="ECO:0000256" key="7">
    <source>
        <dbReference type="ARBA" id="ARBA00023125"/>
    </source>
</evidence>
<evidence type="ECO:0000313" key="15">
    <source>
        <dbReference type="Proteomes" id="UP000522163"/>
    </source>
</evidence>
<evidence type="ECO:0000256" key="8">
    <source>
        <dbReference type="HAMAP-Rule" id="MF_00377"/>
    </source>
</evidence>
<dbReference type="Proteomes" id="UP000522163">
    <property type="component" value="Unassembled WGS sequence"/>
</dbReference>
<dbReference type="RefSeq" id="WP_183683399.1">
    <property type="nucleotide sequence ID" value="NZ_JACHHH010000004.1"/>
</dbReference>
<dbReference type="InterPro" id="IPR010921">
    <property type="entry name" value="Trp_repressor/repl_initiator"/>
</dbReference>
<protein>
    <recommendedName>
        <fullName evidence="8 9">Chromosomal replication initiator protein DnaA</fullName>
    </recommendedName>
</protein>